<keyword evidence="6 9" id="KW-0822">Tryptophan biosynthesis</keyword>
<comment type="pathway">
    <text evidence="2 9">Amino-acid biosynthesis; L-tryptophan biosynthesis; L-tryptophan from chorismate: step 3/5.</text>
</comment>
<dbReference type="EC" id="5.3.1.24" evidence="3 9"/>
<evidence type="ECO:0000256" key="6">
    <source>
        <dbReference type="ARBA" id="ARBA00022822"/>
    </source>
</evidence>
<proteinExistence type="inferred from homology"/>
<evidence type="ECO:0000256" key="1">
    <source>
        <dbReference type="ARBA" id="ARBA00001164"/>
    </source>
</evidence>
<keyword evidence="5 9" id="KW-0028">Amino-acid biosynthesis</keyword>
<evidence type="ECO:0000256" key="5">
    <source>
        <dbReference type="ARBA" id="ARBA00022605"/>
    </source>
</evidence>
<dbReference type="GO" id="GO:0000162">
    <property type="term" value="P:L-tryptophan biosynthetic process"/>
    <property type="evidence" value="ECO:0007669"/>
    <property type="project" value="UniProtKB-UniRule"/>
</dbReference>
<keyword evidence="7 9" id="KW-0057">Aromatic amino acid biosynthesis</keyword>
<name>A0A9D1DPE2_9FIRM</name>
<dbReference type="CDD" id="cd00405">
    <property type="entry name" value="PRAI"/>
    <property type="match status" value="1"/>
</dbReference>
<evidence type="ECO:0000259" key="10">
    <source>
        <dbReference type="Pfam" id="PF00697"/>
    </source>
</evidence>
<feature type="domain" description="N-(5'phosphoribosyl) anthranilate isomerase (PRAI)" evidence="10">
    <location>
        <begin position="5"/>
        <end position="195"/>
    </location>
</feature>
<dbReference type="PANTHER" id="PTHR42894">
    <property type="entry name" value="N-(5'-PHOSPHORIBOSYL)ANTHRANILATE ISOMERASE"/>
    <property type="match status" value="1"/>
</dbReference>
<evidence type="ECO:0000313" key="12">
    <source>
        <dbReference type="Proteomes" id="UP000886785"/>
    </source>
</evidence>
<gene>
    <name evidence="9" type="primary">trpF</name>
    <name evidence="11" type="ORF">IAA54_02460</name>
</gene>
<protein>
    <recommendedName>
        <fullName evidence="4 9">N-(5'-phosphoribosyl)anthranilate isomerase</fullName>
        <shortName evidence="9">PRAI</shortName>
        <ecNumber evidence="3 9">5.3.1.24</ecNumber>
    </recommendedName>
</protein>
<dbReference type="GO" id="GO:0004640">
    <property type="term" value="F:phosphoribosylanthranilate isomerase activity"/>
    <property type="evidence" value="ECO:0007669"/>
    <property type="project" value="UniProtKB-UniRule"/>
</dbReference>
<evidence type="ECO:0000256" key="9">
    <source>
        <dbReference type="HAMAP-Rule" id="MF_00135"/>
    </source>
</evidence>
<dbReference type="Gene3D" id="3.20.20.70">
    <property type="entry name" value="Aldolase class I"/>
    <property type="match status" value="1"/>
</dbReference>
<evidence type="ECO:0000256" key="2">
    <source>
        <dbReference type="ARBA" id="ARBA00004664"/>
    </source>
</evidence>
<evidence type="ECO:0000256" key="7">
    <source>
        <dbReference type="ARBA" id="ARBA00023141"/>
    </source>
</evidence>
<dbReference type="InterPro" id="IPR011060">
    <property type="entry name" value="RibuloseP-bd_barrel"/>
</dbReference>
<dbReference type="PANTHER" id="PTHR42894:SF1">
    <property type="entry name" value="N-(5'-PHOSPHORIBOSYL)ANTHRANILATE ISOMERASE"/>
    <property type="match status" value="1"/>
</dbReference>
<dbReference type="InterPro" id="IPR044643">
    <property type="entry name" value="TrpF_fam"/>
</dbReference>
<dbReference type="Pfam" id="PF00697">
    <property type="entry name" value="PRAI"/>
    <property type="match status" value="1"/>
</dbReference>
<dbReference type="AlphaFoldDB" id="A0A9D1DPE2"/>
<comment type="similarity">
    <text evidence="9">Belongs to the TrpF family.</text>
</comment>
<evidence type="ECO:0000256" key="8">
    <source>
        <dbReference type="ARBA" id="ARBA00023235"/>
    </source>
</evidence>
<dbReference type="SUPFAM" id="SSF51366">
    <property type="entry name" value="Ribulose-phoshate binding barrel"/>
    <property type="match status" value="1"/>
</dbReference>
<comment type="caution">
    <text evidence="11">The sequence shown here is derived from an EMBL/GenBank/DDBJ whole genome shotgun (WGS) entry which is preliminary data.</text>
</comment>
<organism evidence="11 12">
    <name type="scientific">Candidatus Gallacutalibacter pullicola</name>
    <dbReference type="NCBI Taxonomy" id="2840830"/>
    <lineage>
        <taxon>Bacteria</taxon>
        <taxon>Bacillati</taxon>
        <taxon>Bacillota</taxon>
        <taxon>Clostridia</taxon>
        <taxon>Eubacteriales</taxon>
        <taxon>Candidatus Gallacutalibacter</taxon>
    </lineage>
</organism>
<dbReference type="EMBL" id="DVHF01000033">
    <property type="protein sequence ID" value="HIR56503.1"/>
    <property type="molecule type" value="Genomic_DNA"/>
</dbReference>
<evidence type="ECO:0000256" key="4">
    <source>
        <dbReference type="ARBA" id="ARBA00022272"/>
    </source>
</evidence>
<dbReference type="InterPro" id="IPR013785">
    <property type="entry name" value="Aldolase_TIM"/>
</dbReference>
<evidence type="ECO:0000313" key="11">
    <source>
        <dbReference type="EMBL" id="HIR56503.1"/>
    </source>
</evidence>
<dbReference type="InterPro" id="IPR001240">
    <property type="entry name" value="PRAI_dom"/>
</dbReference>
<reference evidence="11" key="2">
    <citation type="journal article" date="2021" name="PeerJ">
        <title>Extensive microbial diversity within the chicken gut microbiome revealed by metagenomics and culture.</title>
        <authorList>
            <person name="Gilroy R."/>
            <person name="Ravi A."/>
            <person name="Getino M."/>
            <person name="Pursley I."/>
            <person name="Horton D.L."/>
            <person name="Alikhan N.F."/>
            <person name="Baker D."/>
            <person name="Gharbi K."/>
            <person name="Hall N."/>
            <person name="Watson M."/>
            <person name="Adriaenssens E.M."/>
            <person name="Foster-Nyarko E."/>
            <person name="Jarju S."/>
            <person name="Secka A."/>
            <person name="Antonio M."/>
            <person name="Oren A."/>
            <person name="Chaudhuri R.R."/>
            <person name="La Ragione R."/>
            <person name="Hildebrand F."/>
            <person name="Pallen M.J."/>
        </authorList>
    </citation>
    <scope>NUCLEOTIDE SEQUENCE</scope>
    <source>
        <strain evidence="11">ChiSjej1B19-7085</strain>
    </source>
</reference>
<sequence length="201" mass="22005">MTRIKICGLTRPCDIDYVNTARPDWCGFIINFPKSRRSLTPEQVRPLRERLDPSITAVGVFVDRPPGEIAALLLDGTIDIAQLHGNEDAAYFAALRSLAPGKELWRAFRVRSPDDFDGIHDFPADRILLDSGQGSGLTFDWSLAALAGRPFLLAGGLTPENLPEAIRTARPWGVDLSSGVETGGFKDFQKICAAVRAARKD</sequence>
<evidence type="ECO:0000256" key="3">
    <source>
        <dbReference type="ARBA" id="ARBA00012572"/>
    </source>
</evidence>
<accession>A0A9D1DPE2</accession>
<reference evidence="11" key="1">
    <citation type="submission" date="2020-10" db="EMBL/GenBank/DDBJ databases">
        <authorList>
            <person name="Gilroy R."/>
        </authorList>
    </citation>
    <scope>NUCLEOTIDE SEQUENCE</scope>
    <source>
        <strain evidence="11">ChiSjej1B19-7085</strain>
    </source>
</reference>
<keyword evidence="8 9" id="KW-0413">Isomerase</keyword>
<comment type="catalytic activity">
    <reaction evidence="1 9">
        <text>N-(5-phospho-beta-D-ribosyl)anthranilate = 1-(2-carboxyphenylamino)-1-deoxy-D-ribulose 5-phosphate</text>
        <dbReference type="Rhea" id="RHEA:21540"/>
        <dbReference type="ChEBI" id="CHEBI:18277"/>
        <dbReference type="ChEBI" id="CHEBI:58613"/>
        <dbReference type="EC" id="5.3.1.24"/>
    </reaction>
</comment>
<dbReference type="Proteomes" id="UP000886785">
    <property type="component" value="Unassembled WGS sequence"/>
</dbReference>
<dbReference type="HAMAP" id="MF_00135">
    <property type="entry name" value="PRAI"/>
    <property type="match status" value="1"/>
</dbReference>